<feature type="compositionally biased region" description="Low complexity" evidence="1">
    <location>
        <begin position="67"/>
        <end position="76"/>
    </location>
</feature>
<proteinExistence type="predicted"/>
<accession>K0R4A7</accession>
<feature type="compositionally biased region" description="Low complexity" evidence="1">
    <location>
        <begin position="192"/>
        <end position="202"/>
    </location>
</feature>
<evidence type="ECO:0000313" key="4">
    <source>
        <dbReference type="Proteomes" id="UP000266841"/>
    </source>
</evidence>
<name>K0R4A7_THAOC</name>
<evidence type="ECO:0000256" key="1">
    <source>
        <dbReference type="SAM" id="MobiDB-lite"/>
    </source>
</evidence>
<keyword evidence="2" id="KW-1133">Transmembrane helix</keyword>
<gene>
    <name evidence="3" type="ORF">THAOC_34863</name>
</gene>
<dbReference type="OrthoDB" id="6779347at2759"/>
<evidence type="ECO:0000256" key="2">
    <source>
        <dbReference type="SAM" id="Phobius"/>
    </source>
</evidence>
<dbReference type="EMBL" id="AGNL01047741">
    <property type="protein sequence ID" value="EJK46469.1"/>
    <property type="molecule type" value="Genomic_DNA"/>
</dbReference>
<comment type="caution">
    <text evidence="3">The sequence shown here is derived from an EMBL/GenBank/DDBJ whole genome shotgun (WGS) entry which is preliminary data.</text>
</comment>
<feature type="transmembrane region" description="Helical" evidence="2">
    <location>
        <begin position="312"/>
        <end position="334"/>
    </location>
</feature>
<evidence type="ECO:0000313" key="3">
    <source>
        <dbReference type="EMBL" id="EJK46469.1"/>
    </source>
</evidence>
<keyword evidence="4" id="KW-1185">Reference proteome</keyword>
<feature type="compositionally biased region" description="Polar residues" evidence="1">
    <location>
        <begin position="139"/>
        <end position="156"/>
    </location>
</feature>
<reference evidence="3 4" key="1">
    <citation type="journal article" date="2012" name="Genome Biol.">
        <title>Genome and low-iron response of an oceanic diatom adapted to chronic iron limitation.</title>
        <authorList>
            <person name="Lommer M."/>
            <person name="Specht M."/>
            <person name="Roy A.S."/>
            <person name="Kraemer L."/>
            <person name="Andreson R."/>
            <person name="Gutowska M.A."/>
            <person name="Wolf J."/>
            <person name="Bergner S.V."/>
            <person name="Schilhabel M.B."/>
            <person name="Klostermeier U.C."/>
            <person name="Beiko R.G."/>
            <person name="Rosenstiel P."/>
            <person name="Hippler M."/>
            <person name="Laroche J."/>
        </authorList>
    </citation>
    <scope>NUCLEOTIDE SEQUENCE [LARGE SCALE GENOMIC DNA]</scope>
    <source>
        <strain evidence="3 4">CCMP1005</strain>
    </source>
</reference>
<dbReference type="AlphaFoldDB" id="K0R4A7"/>
<feature type="compositionally biased region" description="Polar residues" evidence="1">
    <location>
        <begin position="209"/>
        <end position="221"/>
    </location>
</feature>
<organism evidence="3 4">
    <name type="scientific">Thalassiosira oceanica</name>
    <name type="common">Marine diatom</name>
    <dbReference type="NCBI Taxonomy" id="159749"/>
    <lineage>
        <taxon>Eukaryota</taxon>
        <taxon>Sar</taxon>
        <taxon>Stramenopiles</taxon>
        <taxon>Ochrophyta</taxon>
        <taxon>Bacillariophyta</taxon>
        <taxon>Coscinodiscophyceae</taxon>
        <taxon>Thalassiosirophycidae</taxon>
        <taxon>Thalassiosirales</taxon>
        <taxon>Thalassiosiraceae</taxon>
        <taxon>Thalassiosira</taxon>
    </lineage>
</organism>
<feature type="region of interest" description="Disordered" evidence="1">
    <location>
        <begin position="33"/>
        <end position="76"/>
    </location>
</feature>
<feature type="region of interest" description="Disordered" evidence="1">
    <location>
        <begin position="137"/>
        <end position="298"/>
    </location>
</feature>
<feature type="compositionally biased region" description="Basic and acidic residues" evidence="1">
    <location>
        <begin position="35"/>
        <end position="49"/>
    </location>
</feature>
<feature type="compositionally biased region" description="Polar residues" evidence="1">
    <location>
        <begin position="172"/>
        <end position="184"/>
    </location>
</feature>
<feature type="compositionally biased region" description="Low complexity" evidence="1">
    <location>
        <begin position="234"/>
        <end position="266"/>
    </location>
</feature>
<keyword evidence="2" id="KW-0812">Transmembrane</keyword>
<dbReference type="eggNOG" id="KOG2092">
    <property type="taxonomic scope" value="Eukaryota"/>
</dbReference>
<feature type="compositionally biased region" description="Polar residues" evidence="1">
    <location>
        <begin position="286"/>
        <end position="298"/>
    </location>
</feature>
<dbReference type="Proteomes" id="UP000266841">
    <property type="component" value="Unassembled WGS sequence"/>
</dbReference>
<protein>
    <submittedName>
        <fullName evidence="3">Uncharacterized protein</fullName>
    </submittedName>
</protein>
<sequence>MEYDRALYRVYERMLDDLNSSQPLISVENDSVDVTAEHEASPRDGDVETGHGNSASLHRDDIDTRQAQRASMQRRSMIGSRQFTSTAMQQRRQSLPFVLPIWMARKIDSRRTSDLFGVAWVREILRGRSGADYHHLETAPSTVTTPNLHSTANSSSAHRHDDETSGLALTPLTMNSINRSSSQGLRRRSPTSRRSPSVTEPPDLALPDEQTSAHGRTSFTLQPRLREAREDRSLSQSQSQSSSSTGTSQPSTNFSQSSPQHYSSDSVETDDSQSVSSGSLDDDASTESSRSQAGSTGCTKANVYRTMRASMVVGFVQLFILMALHATYVGPFAFREATSAASRDGSDSNFNCISRALSTRPNAERSKYYALFGNGDIYDDDVGTDTEVVHKAPAIDTEGQDQPLVNKSVVLPLLGKDEILQIKILSGRNCRGECSRVRKVDYSNESNETASNVTSFFEEGDQYSKPSFWREDNIHYRFAIDSSLLYIDENSALLHGINVVNVTVTERCLSTGSDHGRLTLVTGLGESLSQIYGMDTVIINQLMYGIRLSDGKFTQGHVQSMVTKERWGWQKELLEGYERIPVLLWILRKISV</sequence>
<feature type="compositionally biased region" description="Basic and acidic residues" evidence="1">
    <location>
        <begin position="57"/>
        <end position="66"/>
    </location>
</feature>
<keyword evidence="2" id="KW-0472">Membrane</keyword>
<feature type="compositionally biased region" description="Basic and acidic residues" evidence="1">
    <location>
        <begin position="224"/>
        <end position="233"/>
    </location>
</feature>